<evidence type="ECO:0000313" key="4">
    <source>
        <dbReference type="Proteomes" id="UP000615593"/>
    </source>
</evidence>
<dbReference type="PANTHER" id="PTHR30546">
    <property type="entry name" value="FLAVODOXIN-RELATED PROTEIN WRBA-RELATED"/>
    <property type="match status" value="1"/>
</dbReference>
<comment type="caution">
    <text evidence="3">The sequence shown here is derived from an EMBL/GenBank/DDBJ whole genome shotgun (WGS) entry which is preliminary data.</text>
</comment>
<dbReference type="NCBIfam" id="TIGR01755">
    <property type="entry name" value="flav_wrbA"/>
    <property type="match status" value="1"/>
</dbReference>
<organism evidence="3 4">
    <name type="scientific">Mesonia mobilis</name>
    <dbReference type="NCBI Taxonomy" id="369791"/>
    <lineage>
        <taxon>Bacteria</taxon>
        <taxon>Pseudomonadati</taxon>
        <taxon>Bacteroidota</taxon>
        <taxon>Flavobacteriia</taxon>
        <taxon>Flavobacteriales</taxon>
        <taxon>Flavobacteriaceae</taxon>
        <taxon>Mesonia</taxon>
    </lineage>
</organism>
<dbReference type="EMBL" id="BMWY01000002">
    <property type="protein sequence ID" value="GGZ49167.1"/>
    <property type="molecule type" value="Genomic_DNA"/>
</dbReference>
<evidence type="ECO:0000256" key="1">
    <source>
        <dbReference type="ARBA" id="ARBA00006961"/>
    </source>
</evidence>
<sequence>MENLKLAIIYYSSTGTNYTLAREAETAAKDLGVENIRFKRVEETVPEEVIKENEDWHNHYQETKEIETATVEDLDWADAIIFSYPTRYGDAPSQFKSLVDSTGGLWQNGKLVNKVVTGMTSAANPHGGQEGTLLSLYKTMMHWGAIIAAPGYSDPVIFETGGNPYGFSIVGGSDLDGKQKQAIAAQVKRALEITEKINN</sequence>
<dbReference type="Pfam" id="PF03358">
    <property type="entry name" value="FMN_red"/>
    <property type="match status" value="1"/>
</dbReference>
<proteinExistence type="inferred from homology"/>
<comment type="similarity">
    <text evidence="1">Belongs to the WrbA family.</text>
</comment>
<gene>
    <name evidence="3" type="primary">wrbA</name>
    <name evidence="3" type="ORF">GCM10008088_08170</name>
</gene>
<dbReference type="Proteomes" id="UP000615593">
    <property type="component" value="Unassembled WGS sequence"/>
</dbReference>
<feature type="domain" description="Flavodoxin-like" evidence="2">
    <location>
        <begin position="6"/>
        <end position="198"/>
    </location>
</feature>
<protein>
    <submittedName>
        <fullName evidence="3">Trp repressor-binding protein WrbA</fullName>
    </submittedName>
</protein>
<dbReference type="InterPro" id="IPR008254">
    <property type="entry name" value="Flavodoxin/NO_synth"/>
</dbReference>
<dbReference type="PROSITE" id="PS50902">
    <property type="entry name" value="FLAVODOXIN_LIKE"/>
    <property type="match status" value="1"/>
</dbReference>
<dbReference type="InterPro" id="IPR005025">
    <property type="entry name" value="FMN_Rdtase-like_dom"/>
</dbReference>
<keyword evidence="4" id="KW-1185">Reference proteome</keyword>
<reference evidence="4" key="1">
    <citation type="journal article" date="2019" name="Int. J. Syst. Evol. Microbiol.">
        <title>The Global Catalogue of Microorganisms (GCM) 10K type strain sequencing project: providing services to taxonomists for standard genome sequencing and annotation.</title>
        <authorList>
            <consortium name="The Broad Institute Genomics Platform"/>
            <consortium name="The Broad Institute Genome Sequencing Center for Infectious Disease"/>
            <person name="Wu L."/>
            <person name="Ma J."/>
        </authorList>
    </citation>
    <scope>NUCLEOTIDE SEQUENCE [LARGE SCALE GENOMIC DNA]</scope>
    <source>
        <strain evidence="4">KCTC 12708</strain>
    </source>
</reference>
<dbReference type="SUPFAM" id="SSF52218">
    <property type="entry name" value="Flavoproteins"/>
    <property type="match status" value="1"/>
</dbReference>
<name>A0ABQ3BKE0_9FLAO</name>
<accession>A0ABQ3BKE0</accession>
<dbReference type="GeneID" id="94368480"/>
<evidence type="ECO:0000259" key="2">
    <source>
        <dbReference type="PROSITE" id="PS50902"/>
    </source>
</evidence>
<dbReference type="NCBIfam" id="NF002999">
    <property type="entry name" value="PRK03767.1"/>
    <property type="match status" value="1"/>
</dbReference>
<dbReference type="PANTHER" id="PTHR30546:SF23">
    <property type="entry name" value="FLAVOPROTEIN-LIKE PROTEIN YCP4-RELATED"/>
    <property type="match status" value="1"/>
</dbReference>
<dbReference type="InterPro" id="IPR029039">
    <property type="entry name" value="Flavoprotein-like_sf"/>
</dbReference>
<evidence type="ECO:0000313" key="3">
    <source>
        <dbReference type="EMBL" id="GGZ49167.1"/>
    </source>
</evidence>
<dbReference type="InterPro" id="IPR010089">
    <property type="entry name" value="Flavoprotein_WrbA-like"/>
</dbReference>
<dbReference type="Gene3D" id="3.40.50.360">
    <property type="match status" value="1"/>
</dbReference>
<dbReference type="RefSeq" id="WP_027883990.1">
    <property type="nucleotide sequence ID" value="NZ_BMWY01000002.1"/>
</dbReference>